<feature type="compositionally biased region" description="Polar residues" evidence="2">
    <location>
        <begin position="323"/>
        <end position="352"/>
    </location>
</feature>
<accession>A0A915P4Q8</accession>
<dbReference type="AlphaFoldDB" id="A0A915P4Q8"/>
<evidence type="ECO:0000256" key="1">
    <source>
        <dbReference type="SAM" id="Coils"/>
    </source>
</evidence>
<sequence>MFRLDRRIRSASSRIRKLENSAEAALVKAQQTAARSLSLRSRSSRQQQDSQKRHSSTLMGFLDLSPRKNTTNGENCELTPPWKGKQNLGEGSSREMNYVEVQNTDTLEGIAAAHDCTVGFLVFPGQKLLVPSFDETQTVSSSEKLENKIKEKSLGIHRGPGHAVPIPPNEIPLRSALSNTYKSYRHSTTASQPQNISSKDDNEPEFGRSASELDPEDQDCLQRFMKIKVKQITESDGTIVGTLLVTPNCLMFDPDVDHPLVQEKGSDLYGMVAKYLFLILFLNFFNLIFSMESIISVTVYKHISSLTGEKQNKEEDIFDPERVTSTPRMSIAGSRQGSPSSISKNQRISSLDKSTKTNLNEEERLDASFEGDQTIVYGTSAGTLLPGSYTSNASSDGESSNISNSELLPCIDEEREIQQRNEAIEKGKRPHGEKQSTSVGNILRFDIYIGFLRPVEFMLMNKGFDGVNKQYEKRLSEGAQAITSLDLDEDNDQTGQQLINQMDSLDISKSGEQSQRRTTSFKGSVQSVASGTQKVAHGVVSHTLSAADHIQAGIQSSAKVVASVPGSIMNISSGLIQEGQNGVMEVVESVKDVLSNENNEPQQEQIDRQTMKRERSLATLESLYQRTQQAREQAAIQRALDTGFVLGSEERSVFEKKQKYNDITNNNGQNERNSIDSPPEPPYYMTVRVDRSRQQRKKTQLSRRNSKEIVDSTGASLSAADFFESGCLFGNKRKREFWFAVPRSRVDAIYHFLLQWSPQKYGQAPSSADETNVVDENTPNEMISTGVNTKQDFGAFVVLDRDVDDEALTGCNLDMTEIN</sequence>
<feature type="coiled-coil region" evidence="1">
    <location>
        <begin position="1"/>
        <end position="35"/>
    </location>
</feature>
<name>A0A915P4Q8_9BILA</name>
<evidence type="ECO:0000313" key="3">
    <source>
        <dbReference type="Proteomes" id="UP000887560"/>
    </source>
</evidence>
<feature type="compositionally biased region" description="Basic and acidic residues" evidence="2">
    <location>
        <begin position="353"/>
        <end position="364"/>
    </location>
</feature>
<evidence type="ECO:0000256" key="2">
    <source>
        <dbReference type="SAM" id="MobiDB-lite"/>
    </source>
</evidence>
<feature type="compositionally biased region" description="Basic and acidic residues" evidence="2">
    <location>
        <begin position="310"/>
        <end position="322"/>
    </location>
</feature>
<keyword evidence="1" id="KW-0175">Coiled coil</keyword>
<dbReference type="Proteomes" id="UP000887560">
    <property type="component" value="Unplaced"/>
</dbReference>
<organism evidence="3 4">
    <name type="scientific">Meloidogyne floridensis</name>
    <dbReference type="NCBI Taxonomy" id="298350"/>
    <lineage>
        <taxon>Eukaryota</taxon>
        <taxon>Metazoa</taxon>
        <taxon>Ecdysozoa</taxon>
        <taxon>Nematoda</taxon>
        <taxon>Chromadorea</taxon>
        <taxon>Rhabditida</taxon>
        <taxon>Tylenchina</taxon>
        <taxon>Tylenchomorpha</taxon>
        <taxon>Tylenchoidea</taxon>
        <taxon>Meloidogynidae</taxon>
        <taxon>Meloidogyninae</taxon>
        <taxon>Meloidogyne</taxon>
    </lineage>
</organism>
<proteinExistence type="predicted"/>
<feature type="compositionally biased region" description="Polar residues" evidence="2">
    <location>
        <begin position="661"/>
        <end position="676"/>
    </location>
</feature>
<evidence type="ECO:0000313" key="4">
    <source>
        <dbReference type="WBParaSite" id="scf7180000423941.g11889"/>
    </source>
</evidence>
<feature type="region of interest" description="Disordered" evidence="2">
    <location>
        <begin position="504"/>
        <end position="525"/>
    </location>
</feature>
<feature type="compositionally biased region" description="Polar residues" evidence="2">
    <location>
        <begin position="183"/>
        <end position="197"/>
    </location>
</feature>
<reference evidence="4" key="1">
    <citation type="submission" date="2022-11" db="UniProtKB">
        <authorList>
            <consortium name="WormBaseParasite"/>
        </authorList>
    </citation>
    <scope>IDENTIFICATION</scope>
</reference>
<feature type="compositionally biased region" description="Low complexity" evidence="2">
    <location>
        <begin position="35"/>
        <end position="49"/>
    </location>
</feature>
<feature type="region of interest" description="Disordered" evidence="2">
    <location>
        <begin position="310"/>
        <end position="364"/>
    </location>
</feature>
<feature type="region of interest" description="Disordered" evidence="2">
    <location>
        <begin position="35"/>
        <end position="91"/>
    </location>
</feature>
<feature type="compositionally biased region" description="Polar residues" evidence="2">
    <location>
        <begin position="510"/>
        <end position="525"/>
    </location>
</feature>
<keyword evidence="3" id="KW-1185">Reference proteome</keyword>
<feature type="region of interest" description="Disordered" evidence="2">
    <location>
        <begin position="657"/>
        <end position="682"/>
    </location>
</feature>
<feature type="region of interest" description="Disordered" evidence="2">
    <location>
        <begin position="183"/>
        <end position="215"/>
    </location>
</feature>
<protein>
    <submittedName>
        <fullName evidence="4">Uncharacterized protein</fullName>
    </submittedName>
</protein>
<dbReference type="WBParaSite" id="scf7180000423941.g11889">
    <property type="protein sequence ID" value="scf7180000423941.g11889"/>
    <property type="gene ID" value="scf7180000423941.g11889"/>
</dbReference>